<dbReference type="Proteomes" id="UP000326486">
    <property type="component" value="Segment"/>
</dbReference>
<gene>
    <name evidence="1" type="primary">99</name>
    <name evidence="1" type="ORF">SEA_GILGAMESH_99</name>
</gene>
<keyword evidence="1" id="KW-0482">Metalloprotease</keyword>
<dbReference type="GeneID" id="80019161"/>
<proteinExistence type="predicted"/>
<keyword evidence="1" id="KW-0378">Hydrolase</keyword>
<keyword evidence="1" id="KW-0645">Protease</keyword>
<name>A0A5J6TR87_9CAUD</name>
<dbReference type="KEGG" id="vg:80019161"/>
<evidence type="ECO:0000313" key="1">
    <source>
        <dbReference type="EMBL" id="QFG13291.1"/>
    </source>
</evidence>
<organism evidence="1 2">
    <name type="scientific">Streptomyces phage Gilgamesh</name>
    <dbReference type="NCBI Taxonomy" id="2599890"/>
    <lineage>
        <taxon>Viruses</taxon>
        <taxon>Duplodnaviria</taxon>
        <taxon>Heunggongvirae</taxon>
        <taxon>Uroviricota</taxon>
        <taxon>Caudoviricetes</taxon>
        <taxon>Gilgameshvirus</taxon>
        <taxon>Gilgameshvirus gilgamesh</taxon>
    </lineage>
</organism>
<dbReference type="GO" id="GO:0008237">
    <property type="term" value="F:metallopeptidase activity"/>
    <property type="evidence" value="ECO:0007669"/>
    <property type="project" value="UniProtKB-KW"/>
</dbReference>
<evidence type="ECO:0000313" key="2">
    <source>
        <dbReference type="Proteomes" id="UP000326486"/>
    </source>
</evidence>
<accession>A0A5J6TR87</accession>
<reference evidence="1 2" key="1">
    <citation type="submission" date="2019-07" db="EMBL/GenBank/DDBJ databases">
        <authorList>
            <person name="Almisry A."/>
            <person name="Mousa M."/>
            <person name="Gordon L.L."/>
            <person name="Lee M."/>
            <person name="Mandava P."/>
            <person name="Moxley J.T."/>
            <person name="Shaffer C.D."/>
            <person name="Weston-Hafer K.A."/>
            <person name="Garlena R.A."/>
            <person name="Russell D.A."/>
            <person name="Pope W.H."/>
            <person name="Jacobs-Sera D."/>
            <person name="Hatfull G.F."/>
        </authorList>
    </citation>
    <scope>NUCLEOTIDE SEQUENCE [LARGE SCALE GENOMIC DNA]</scope>
</reference>
<keyword evidence="2" id="KW-1185">Reference proteome</keyword>
<protein>
    <submittedName>
        <fullName evidence="1">Metalloprotease</fullName>
    </submittedName>
</protein>
<dbReference type="EMBL" id="MN234216">
    <property type="protein sequence ID" value="QFG13291.1"/>
    <property type="molecule type" value="Genomic_DNA"/>
</dbReference>
<dbReference type="GO" id="GO:0006508">
    <property type="term" value="P:proteolysis"/>
    <property type="evidence" value="ECO:0007669"/>
    <property type="project" value="UniProtKB-KW"/>
</dbReference>
<sequence length="178" mass="20247">MIPHAHDRKIRTALSAFPVPDPLTVDTLFAVMRERYWRPLELWRGPSPLPGLHANALWLTRPDADSDVVWLDPALTGAAAVHSLSHENGHIELGHQPLEMPAAPRPAEPEPYELLHPDFLSGCLFGRARSHDGLQDPQYQEIEDQAERYAFTLRRLAAERARDNRHHDPLVDRLHHSL</sequence>
<dbReference type="RefSeq" id="YP_010754567.1">
    <property type="nucleotide sequence ID" value="NC_073461.1"/>
</dbReference>